<feature type="transmembrane region" description="Helical" evidence="1">
    <location>
        <begin position="84"/>
        <end position="104"/>
    </location>
</feature>
<dbReference type="EMBL" id="BAABHM010000004">
    <property type="protein sequence ID" value="GAA4690820.1"/>
    <property type="molecule type" value="Genomic_DNA"/>
</dbReference>
<evidence type="ECO:0008006" key="4">
    <source>
        <dbReference type="Google" id="ProtNLM"/>
    </source>
</evidence>
<feature type="transmembrane region" description="Helical" evidence="1">
    <location>
        <begin position="54"/>
        <end position="78"/>
    </location>
</feature>
<dbReference type="InterPro" id="IPR013879">
    <property type="entry name" value="DUF1761"/>
</dbReference>
<evidence type="ECO:0000256" key="1">
    <source>
        <dbReference type="SAM" id="Phobius"/>
    </source>
</evidence>
<protein>
    <recommendedName>
        <fullName evidence="4">DUF1761 domain-containing protein</fullName>
    </recommendedName>
</protein>
<gene>
    <name evidence="2" type="ORF">GCM10023198_07030</name>
</gene>
<keyword evidence="1" id="KW-0472">Membrane</keyword>
<reference evidence="3" key="1">
    <citation type="journal article" date="2019" name="Int. J. Syst. Evol. Microbiol.">
        <title>The Global Catalogue of Microorganisms (GCM) 10K type strain sequencing project: providing services to taxonomists for standard genome sequencing and annotation.</title>
        <authorList>
            <consortium name="The Broad Institute Genomics Platform"/>
            <consortium name="The Broad Institute Genome Sequencing Center for Infectious Disease"/>
            <person name="Wu L."/>
            <person name="Ma J."/>
        </authorList>
    </citation>
    <scope>NUCLEOTIDE SEQUENCE [LARGE SCALE GENOMIC DNA]</scope>
    <source>
        <strain evidence="3">JCM 17975</strain>
    </source>
</reference>
<evidence type="ECO:0000313" key="2">
    <source>
        <dbReference type="EMBL" id="GAA4690820.1"/>
    </source>
</evidence>
<feature type="transmembrane region" description="Helical" evidence="1">
    <location>
        <begin position="6"/>
        <end position="25"/>
    </location>
</feature>
<keyword evidence="1" id="KW-1133">Transmembrane helix</keyword>
<dbReference type="Pfam" id="PF08570">
    <property type="entry name" value="DUF1761"/>
    <property type="match status" value="1"/>
</dbReference>
<organism evidence="2 3">
    <name type="scientific">Promicromonospora umidemergens</name>
    <dbReference type="NCBI Taxonomy" id="629679"/>
    <lineage>
        <taxon>Bacteria</taxon>
        <taxon>Bacillati</taxon>
        <taxon>Actinomycetota</taxon>
        <taxon>Actinomycetes</taxon>
        <taxon>Micrococcales</taxon>
        <taxon>Promicromonosporaceae</taxon>
        <taxon>Promicromonospora</taxon>
    </lineage>
</organism>
<evidence type="ECO:0000313" key="3">
    <source>
        <dbReference type="Proteomes" id="UP001500843"/>
    </source>
</evidence>
<feature type="transmembrane region" description="Helical" evidence="1">
    <location>
        <begin position="116"/>
        <end position="138"/>
    </location>
</feature>
<name>A0ABP8WJF8_9MICO</name>
<keyword evidence="1" id="KW-0812">Transmembrane</keyword>
<proteinExistence type="predicted"/>
<accession>A0ABP8WJF8</accession>
<dbReference type="Proteomes" id="UP001500843">
    <property type="component" value="Unassembled WGS sequence"/>
</dbReference>
<sequence>MEMSISWPAVVAATAIGATIAWVWYSDWGLVGGVWRELTGVTKEDSRRGGKRPFIVLLASILVTALTLAAACSIASSFFASDSLWLDLAVGLASWLGFSSTTLVQHNAFEQKPTRLTVINSAYQLVLFLGMALAVGLLQ</sequence>
<keyword evidence="3" id="KW-1185">Reference proteome</keyword>
<comment type="caution">
    <text evidence="2">The sequence shown here is derived from an EMBL/GenBank/DDBJ whole genome shotgun (WGS) entry which is preliminary data.</text>
</comment>